<evidence type="ECO:0000313" key="2">
    <source>
        <dbReference type="EMBL" id="AAX76978.1"/>
    </source>
</evidence>
<name>Q56I73_9ACTN</name>
<feature type="non-terminal residue" evidence="2">
    <location>
        <position position="137"/>
    </location>
</feature>
<feature type="compositionally biased region" description="Polar residues" evidence="1">
    <location>
        <begin position="89"/>
        <end position="99"/>
    </location>
</feature>
<feature type="region of interest" description="Disordered" evidence="1">
    <location>
        <begin position="34"/>
        <end position="111"/>
    </location>
</feature>
<organism evidence="2">
    <name type="scientific">Streptomyces sp. NP13</name>
    <dbReference type="NCBI Taxonomy" id="319948"/>
    <lineage>
        <taxon>Bacteria</taxon>
        <taxon>Bacillati</taxon>
        <taxon>Actinomycetota</taxon>
        <taxon>Actinomycetes</taxon>
        <taxon>Kitasatosporales</taxon>
        <taxon>Streptomycetaceae</taxon>
        <taxon>Streptomyces</taxon>
    </lineage>
</organism>
<dbReference type="EMBL" id="AY954367">
    <property type="protein sequence ID" value="AAX76978.1"/>
    <property type="molecule type" value="Genomic_DNA"/>
</dbReference>
<feature type="non-terminal residue" evidence="2">
    <location>
        <position position="1"/>
    </location>
</feature>
<dbReference type="AlphaFoldDB" id="Q56I73"/>
<sequence>HRLFFVGRDGRTVTLVRWGQMGDLEDAPLTAFRATTKNTPGSPWTHRPGGPRCAANSPPAGRRRPGRCRRGAGRPAPRPRRRTRRVDTACSSSLKYRTTSSQASRPGSPSSSALLNCFISSAIRSVCGRRRPRTRAI</sequence>
<proteinExistence type="predicted"/>
<feature type="compositionally biased region" description="Basic residues" evidence="1">
    <location>
        <begin position="61"/>
        <end position="84"/>
    </location>
</feature>
<evidence type="ECO:0000256" key="1">
    <source>
        <dbReference type="SAM" id="MobiDB-lite"/>
    </source>
</evidence>
<feature type="compositionally biased region" description="Low complexity" evidence="1">
    <location>
        <begin position="100"/>
        <end position="111"/>
    </location>
</feature>
<accession>Q56I73</accession>
<reference evidence="2" key="1">
    <citation type="journal article" date="2006" name="J. Ind. Microbiol. Biotechnol.">
        <title>Targeting polyketide synthase gene pool within actinomycetes: new degenerate primers.</title>
        <authorList>
            <person name="Savic M."/>
            <person name="Vasiljevic B."/>
        </authorList>
    </citation>
    <scope>NUCLEOTIDE SEQUENCE</scope>
    <source>
        <strain evidence="2">NP13</strain>
    </source>
</reference>
<protein>
    <submittedName>
        <fullName evidence="2">Polyketide synthase</fullName>
    </submittedName>
</protein>